<name>B7IDD9_THEAB</name>
<dbReference type="InterPro" id="IPR023232">
    <property type="entry name" value="Glyco_hydro_2_AS"/>
</dbReference>
<dbReference type="NCBIfam" id="NF041100">
    <property type="entry name" value="betagal_LacZ_Ttogales"/>
    <property type="match status" value="1"/>
</dbReference>
<dbReference type="PRINTS" id="PR00132">
    <property type="entry name" value="GLHYDRLASE2"/>
</dbReference>
<dbReference type="CAZy" id="GH2">
    <property type="family name" value="Glycoside Hydrolase Family 2"/>
</dbReference>
<dbReference type="EMBL" id="CP001185">
    <property type="protein sequence ID" value="ACJ76016.1"/>
    <property type="molecule type" value="Genomic_DNA"/>
</dbReference>
<dbReference type="SUPFAM" id="SSF51445">
    <property type="entry name" value="(Trans)glycosidases"/>
    <property type="match status" value="1"/>
</dbReference>
<comment type="similarity">
    <text evidence="2 8">Belongs to the glycosyl hydrolase 2 family.</text>
</comment>
<dbReference type="FunFam" id="3.20.20.80:FF:000018">
    <property type="entry name" value="Beta-galactosidase"/>
    <property type="match status" value="1"/>
</dbReference>
<dbReference type="Gene3D" id="2.60.40.10">
    <property type="entry name" value="Immunoglobulins"/>
    <property type="match status" value="2"/>
</dbReference>
<dbReference type="AlphaFoldDB" id="B7IDD9"/>
<dbReference type="InterPro" id="IPR006102">
    <property type="entry name" value="Ig-like_GH2"/>
</dbReference>
<evidence type="ECO:0000256" key="6">
    <source>
        <dbReference type="ARBA" id="ARBA00023295"/>
    </source>
</evidence>
<dbReference type="Pfam" id="PF02929">
    <property type="entry name" value="Bgal_small_N"/>
    <property type="match status" value="1"/>
</dbReference>
<dbReference type="InterPro" id="IPR006104">
    <property type="entry name" value="Glyco_hydro_2_N"/>
</dbReference>
<evidence type="ECO:0000256" key="3">
    <source>
        <dbReference type="ARBA" id="ARBA00012756"/>
    </source>
</evidence>
<dbReference type="GO" id="GO:0005990">
    <property type="term" value="P:lactose catabolic process"/>
    <property type="evidence" value="ECO:0007669"/>
    <property type="project" value="TreeGrafter"/>
</dbReference>
<dbReference type="InterPro" id="IPR017853">
    <property type="entry name" value="GH"/>
</dbReference>
<accession>B7IDD9</accession>
<gene>
    <name evidence="10" type="ordered locus">THA_1578</name>
</gene>
<dbReference type="Pfam" id="PF16353">
    <property type="entry name" value="LacZ_4"/>
    <property type="match status" value="1"/>
</dbReference>
<dbReference type="Pfam" id="PF02837">
    <property type="entry name" value="Glyco_hydro_2_N"/>
    <property type="match status" value="1"/>
</dbReference>
<dbReference type="InterPro" id="IPR008979">
    <property type="entry name" value="Galactose-bd-like_sf"/>
</dbReference>
<organism evidence="10 11">
    <name type="scientific">Thermosipho africanus (strain TCF52B)</name>
    <dbReference type="NCBI Taxonomy" id="484019"/>
    <lineage>
        <taxon>Bacteria</taxon>
        <taxon>Thermotogati</taxon>
        <taxon>Thermotogota</taxon>
        <taxon>Thermotogae</taxon>
        <taxon>Thermotogales</taxon>
        <taxon>Fervidobacteriaceae</taxon>
        <taxon>Thermosipho</taxon>
    </lineage>
</organism>
<dbReference type="PANTHER" id="PTHR46323:SF2">
    <property type="entry name" value="BETA-GALACTOSIDASE"/>
    <property type="match status" value="1"/>
</dbReference>
<dbReference type="InterPro" id="IPR036156">
    <property type="entry name" value="Beta-gal/glucu_dom_sf"/>
</dbReference>
<dbReference type="InterPro" id="IPR053692">
    <property type="entry name" value="GH2"/>
</dbReference>
<protein>
    <recommendedName>
        <fullName evidence="4 8">Beta-galactosidase</fullName>
        <ecNumber evidence="3 8">3.2.1.23</ecNumber>
    </recommendedName>
    <alternativeName>
        <fullName evidence="7 8">Lactase</fullName>
    </alternativeName>
</protein>
<dbReference type="PROSITE" id="PS00608">
    <property type="entry name" value="GLYCOSYL_HYDROL_F2_2"/>
    <property type="match status" value="1"/>
</dbReference>
<dbReference type="PROSITE" id="PS00719">
    <property type="entry name" value="GLYCOSYL_HYDROL_F2_1"/>
    <property type="match status" value="1"/>
</dbReference>
<evidence type="ECO:0000256" key="2">
    <source>
        <dbReference type="ARBA" id="ARBA00007401"/>
    </source>
</evidence>
<evidence type="ECO:0000256" key="5">
    <source>
        <dbReference type="ARBA" id="ARBA00022801"/>
    </source>
</evidence>
<reference evidence="10 11" key="1">
    <citation type="journal article" date="2009" name="J. Bacteriol.">
        <title>The genome of Thermosipho africanus TCF52B: lateral genetic connections to the Firmicutes and Archaea.</title>
        <authorList>
            <person name="Nesboe C.L."/>
            <person name="Bapteste E."/>
            <person name="Curtis B."/>
            <person name="Dahle H."/>
            <person name="Lopez P."/>
            <person name="Macleod D."/>
            <person name="Dlutek M."/>
            <person name="Bowman S."/>
            <person name="Zhaxybayeva O."/>
            <person name="Birkeland N.-K."/>
            <person name="Doolittle W.F."/>
        </authorList>
    </citation>
    <scope>NUCLEOTIDE SEQUENCE [LARGE SCALE GENOMIC DNA]</scope>
    <source>
        <strain evidence="10 11">TCF52B</strain>
    </source>
</reference>
<dbReference type="SUPFAM" id="SSF74650">
    <property type="entry name" value="Galactose mutarotase-like"/>
    <property type="match status" value="1"/>
</dbReference>
<dbReference type="Proteomes" id="UP000002453">
    <property type="component" value="Chromosome"/>
</dbReference>
<evidence type="ECO:0000259" key="9">
    <source>
        <dbReference type="SMART" id="SM01038"/>
    </source>
</evidence>
<dbReference type="SUPFAM" id="SSF49785">
    <property type="entry name" value="Galactose-binding domain-like"/>
    <property type="match status" value="1"/>
</dbReference>
<dbReference type="OrthoDB" id="9762066at2"/>
<evidence type="ECO:0000313" key="10">
    <source>
        <dbReference type="EMBL" id="ACJ76016.1"/>
    </source>
</evidence>
<dbReference type="Gene3D" id="2.70.98.10">
    <property type="match status" value="1"/>
</dbReference>
<dbReference type="InterPro" id="IPR004199">
    <property type="entry name" value="B-gal_small/dom_5"/>
</dbReference>
<dbReference type="GO" id="GO:0030246">
    <property type="term" value="F:carbohydrate binding"/>
    <property type="evidence" value="ECO:0007669"/>
    <property type="project" value="InterPro"/>
</dbReference>
<dbReference type="InterPro" id="IPR006101">
    <property type="entry name" value="Glyco_hydro_2"/>
</dbReference>
<dbReference type="GO" id="GO:0004565">
    <property type="term" value="F:beta-galactosidase activity"/>
    <property type="evidence" value="ECO:0007669"/>
    <property type="project" value="UniProtKB-EC"/>
</dbReference>
<dbReference type="RefSeq" id="WP_012580279.1">
    <property type="nucleotide sequence ID" value="NC_011653.1"/>
</dbReference>
<dbReference type="KEGG" id="taf:THA_1578"/>
<evidence type="ECO:0000313" key="11">
    <source>
        <dbReference type="Proteomes" id="UP000002453"/>
    </source>
</evidence>
<dbReference type="SMART" id="SM01038">
    <property type="entry name" value="Bgal_small_N"/>
    <property type="match status" value="1"/>
</dbReference>
<dbReference type="InterPro" id="IPR023230">
    <property type="entry name" value="Glyco_hydro_2_CS"/>
</dbReference>
<dbReference type="SUPFAM" id="SSF49303">
    <property type="entry name" value="beta-Galactosidase/glucuronidase domain"/>
    <property type="match status" value="2"/>
</dbReference>
<dbReference type="Gene3D" id="2.60.120.260">
    <property type="entry name" value="Galactose-binding domain-like"/>
    <property type="match status" value="1"/>
</dbReference>
<dbReference type="GO" id="GO:0009341">
    <property type="term" value="C:beta-galactosidase complex"/>
    <property type="evidence" value="ECO:0007669"/>
    <property type="project" value="InterPro"/>
</dbReference>
<dbReference type="Gene3D" id="3.20.20.80">
    <property type="entry name" value="Glycosidases"/>
    <property type="match status" value="1"/>
</dbReference>
<evidence type="ECO:0000256" key="1">
    <source>
        <dbReference type="ARBA" id="ARBA00001412"/>
    </source>
</evidence>
<dbReference type="InterPro" id="IPR032312">
    <property type="entry name" value="LacZ_4"/>
</dbReference>
<dbReference type="InterPro" id="IPR011013">
    <property type="entry name" value="Gal_mutarotase_sf_dom"/>
</dbReference>
<dbReference type="InterPro" id="IPR014718">
    <property type="entry name" value="GH-type_carb-bd"/>
</dbReference>
<dbReference type="STRING" id="484019.THA_1578"/>
<dbReference type="Pfam" id="PF02836">
    <property type="entry name" value="Glyco_hydro_2_C"/>
    <property type="match status" value="1"/>
</dbReference>
<dbReference type="Pfam" id="PF00703">
    <property type="entry name" value="Glyco_hydro_2"/>
    <property type="match status" value="1"/>
</dbReference>
<feature type="domain" description="Beta galactosidase small chain/" evidence="9">
    <location>
        <begin position="721"/>
        <end position="988"/>
    </location>
</feature>
<dbReference type="eggNOG" id="COG3250">
    <property type="taxonomic scope" value="Bacteria"/>
</dbReference>
<keyword evidence="6 8" id="KW-0326">Glycosidase</keyword>
<evidence type="ECO:0000256" key="4">
    <source>
        <dbReference type="ARBA" id="ARBA00013303"/>
    </source>
</evidence>
<keyword evidence="5 8" id="KW-0378">Hydrolase</keyword>
<evidence type="ECO:0000256" key="8">
    <source>
        <dbReference type="RuleBase" id="RU361154"/>
    </source>
</evidence>
<sequence length="1092" mass="128901">MHVWENPKLVSKGLEKPHSAFIPYFNPFSGQFEYPNDYISLNGEWKIKIFNNPFEVLKEFFSEDFNDNDWEEIEVPSNLEFTGKVKPIYTNVVYPFDIAPPYVPKDYNPTAVYRRKFFIPQDWNDKEVFINFEGARSFLHLYINGKEVGFNKDSASHAEFKINDYIRIGENTISVEVLKWCDGSYLEDQDMWWLSGIYRDVYIYALPKLYIKDIFIRTDLDDLYRDGKLFVDLKIMNNSNLKDTNLKITLLDKFKDEKILIDSKYILSYGENDLNFSFDISKPLKWSHETPNLYVLKVELEEDQKKVNFGFRKVEKKNGTLTLNGRKLYIKGVNRHEFDPKRGHSITIERMIEDIKIMKQHNINTVRTSHYPNQTKWYDLCDYFGLLVIDEANIETHGIGWDPNVTLAEKEEWQEAHLDRVRRMLERDKNHPSIIFWSLGNEAGTGINFEKASVLIKNRDNTRLVHFCGLGVDRLSDFYYLDVASAMYPKVEDLLEYSSKKREKPYFMCEYSHAMGNSVGNLKDYWEIIESKPYLCGGCIWDFVDQGIEKKDENGALFWAYGGDFGDNPNDKNFCCNGLLLPDRTPNPSLYEVKKVYQNVEIMFLGDNRFLFKNKFMFTNLENYKGIWKLRKNGEVILEGEFRISLEPGDEKVEKINVPSNFEENSEYYLDIYFVLENDERWAQKGHIVAYEQFKLKDPEYVMNKSFNGKLDFKEDGNKVYILANDVEYIFSKTSGLLEQIIFNGKEILKEALKPNFWRAPTDNDIGNKMPERLKVWKKASYLRRLHDFKILKDYEKVVVLTTFEIPEYSWLSLTYIVFSNGDMLVDYYLKPSKDSVEIPRIGMQAKLNKIFKHVEWYGLGPHETYSDRKNSGIVGIYLKEIDNMYHKYVRPQETGNRSDVRWFSLKDESMNLNVIGYKNYVNFSVWPFSMEDLEKAEHINELKKRDFYTLNIDLAQMGVGGDDSWGALPHKEYILWPKEYSYRFIINFSQNVKKEWINIPMIKENFEFYLNVPKSVKRDTPFKIELFLKNNSPVTLKKDIFLTLENEIVYSKTFFIKPYSRVDETFELKIEKSGDYLLVNNSGNIYKINVL</sequence>
<proteinExistence type="inferred from homology"/>
<dbReference type="InterPro" id="IPR050347">
    <property type="entry name" value="Bact_Beta-galactosidase"/>
</dbReference>
<dbReference type="InterPro" id="IPR013783">
    <property type="entry name" value="Ig-like_fold"/>
</dbReference>
<dbReference type="EC" id="3.2.1.23" evidence="3 8"/>
<dbReference type="HOGENOM" id="CLU_002346_0_2_0"/>
<keyword evidence="11" id="KW-1185">Reference proteome</keyword>
<evidence type="ECO:0000256" key="7">
    <source>
        <dbReference type="ARBA" id="ARBA00032230"/>
    </source>
</evidence>
<comment type="catalytic activity">
    <reaction evidence="1 8">
        <text>Hydrolysis of terminal non-reducing beta-D-galactose residues in beta-D-galactosides.</text>
        <dbReference type="EC" id="3.2.1.23"/>
    </reaction>
</comment>
<dbReference type="PANTHER" id="PTHR46323">
    <property type="entry name" value="BETA-GALACTOSIDASE"/>
    <property type="match status" value="1"/>
</dbReference>
<dbReference type="InterPro" id="IPR006103">
    <property type="entry name" value="Glyco_hydro_2_cat"/>
</dbReference>